<dbReference type="Gene3D" id="3.20.20.240">
    <property type="entry name" value="Methylmalonyl-CoA mutase"/>
    <property type="match status" value="1"/>
</dbReference>
<dbReference type="SUPFAM" id="SSF51703">
    <property type="entry name" value="Cobalamin (vitamin B12)-dependent enzymes"/>
    <property type="match status" value="1"/>
</dbReference>
<organism evidence="3 4">
    <name type="scientific">Halomarina halobia</name>
    <dbReference type="NCBI Taxonomy" id="3033386"/>
    <lineage>
        <taxon>Archaea</taxon>
        <taxon>Methanobacteriati</taxon>
        <taxon>Methanobacteriota</taxon>
        <taxon>Stenosarchaea group</taxon>
        <taxon>Halobacteria</taxon>
        <taxon>Halobacteriales</taxon>
        <taxon>Natronomonadaceae</taxon>
        <taxon>Halomarina</taxon>
    </lineage>
</organism>
<dbReference type="AlphaFoldDB" id="A0ABD6AF37"/>
<dbReference type="InterPro" id="IPR006099">
    <property type="entry name" value="MeMalonylCoA_mutase_a/b_cat"/>
</dbReference>
<accession>A0ABD6AF37</accession>
<keyword evidence="1" id="KW-0413">Isomerase</keyword>
<dbReference type="EMBL" id="JBHTBF010000003">
    <property type="protein sequence ID" value="MFC7318878.1"/>
    <property type="molecule type" value="Genomic_DNA"/>
</dbReference>
<dbReference type="GeneID" id="79316934"/>
<sequence>MFDEHRLREFVEAYDSWEGGTLEEWLESHPERREMFKTLSGYERKRLYTPKDLENLDYESDLGFPGDPPFTRGPYPTMYRGRLWTHRQIAGFETAVETNERYKYLLEAGQTGLSTDFDHPTLTGYDSDDSHSEGEVGRIGVAIDTLADVEDLFEDIPLDEVSTSMTINSPAPIMLAFYVALADKRGVDREKLRGTIQNSIFKEFIAQKTFALPPRPNIEIVKDVMEYCTEEVPNWYWANVSGYHTREAGGSAAQEAAFTLGAGMGYVDAGIERGLDPDDFVPRMSFFFVSQTDFFEEIAKFRAVRRIWARIMEERYGVETDAAKRMRYHVQTAGESLTAKQPMVNIVRTTIQAMAAVLGGCQSLHTNGYDEALSIPSEDAMRIAIRTQQVIAHESGISETIDPVGGSYYVERATRDMEERILEYLTDIEEMGDGNMKEGMLQGIESGYFEQEIVDSSYQWEKRKTRGELKKVGVNCYTEGGDAADVELFTADPATEERQIERLRAVRDERDEEAVDAKIGALRDAVENDENIMPYLVDAAKVYATEGEMMGVLREKYGTYEDPGVF</sequence>
<keyword evidence="4" id="KW-1185">Reference proteome</keyword>
<dbReference type="InterPro" id="IPR006098">
    <property type="entry name" value="MMCoA_mutase_a_cat"/>
</dbReference>
<evidence type="ECO:0000313" key="3">
    <source>
        <dbReference type="EMBL" id="MFC7318878.1"/>
    </source>
</evidence>
<gene>
    <name evidence="3" type="ORF">ACFQPE_19040</name>
</gene>
<evidence type="ECO:0000259" key="2">
    <source>
        <dbReference type="Pfam" id="PF01642"/>
    </source>
</evidence>
<dbReference type="Proteomes" id="UP001596547">
    <property type="component" value="Unassembled WGS sequence"/>
</dbReference>
<dbReference type="PANTHER" id="PTHR48101:SF1">
    <property type="entry name" value="METHYLMALONYL-COA MUTASE, LARGE SUBUNIT"/>
    <property type="match status" value="1"/>
</dbReference>
<feature type="domain" description="Methylmalonyl-CoA mutase alpha/beta chain catalytic" evidence="2">
    <location>
        <begin position="37"/>
        <end position="558"/>
    </location>
</feature>
<comment type="caution">
    <text evidence="3">The sequence shown here is derived from an EMBL/GenBank/DDBJ whole genome shotgun (WGS) entry which is preliminary data.</text>
</comment>
<evidence type="ECO:0000313" key="4">
    <source>
        <dbReference type="Proteomes" id="UP001596547"/>
    </source>
</evidence>
<dbReference type="InterPro" id="IPR016176">
    <property type="entry name" value="Cbl-dep_enz_cat"/>
</dbReference>
<reference evidence="3 4" key="1">
    <citation type="journal article" date="2019" name="Int. J. Syst. Evol. Microbiol.">
        <title>The Global Catalogue of Microorganisms (GCM) 10K type strain sequencing project: providing services to taxonomists for standard genome sequencing and annotation.</title>
        <authorList>
            <consortium name="The Broad Institute Genomics Platform"/>
            <consortium name="The Broad Institute Genome Sequencing Center for Infectious Disease"/>
            <person name="Wu L."/>
            <person name="Ma J."/>
        </authorList>
    </citation>
    <scope>NUCLEOTIDE SEQUENCE [LARGE SCALE GENOMIC DNA]</scope>
    <source>
        <strain evidence="3 4">PSR21</strain>
    </source>
</reference>
<name>A0ABD6AF37_9EURY</name>
<dbReference type="NCBIfam" id="TIGR00641">
    <property type="entry name" value="acid_CoA_mut_N"/>
    <property type="match status" value="1"/>
</dbReference>
<evidence type="ECO:0000256" key="1">
    <source>
        <dbReference type="ARBA" id="ARBA00023235"/>
    </source>
</evidence>
<proteinExistence type="predicted"/>
<dbReference type="GO" id="GO:0016853">
    <property type="term" value="F:isomerase activity"/>
    <property type="evidence" value="ECO:0007669"/>
    <property type="project" value="UniProtKB-KW"/>
</dbReference>
<dbReference type="Pfam" id="PF01642">
    <property type="entry name" value="MM_CoA_mutase"/>
    <property type="match status" value="1"/>
</dbReference>
<dbReference type="RefSeq" id="WP_276306726.1">
    <property type="nucleotide sequence ID" value="NZ_CP119993.1"/>
</dbReference>
<protein>
    <submittedName>
        <fullName evidence="3">Methylmalonyl-CoA mutase</fullName>
    </submittedName>
</protein>
<dbReference type="PANTHER" id="PTHR48101">
    <property type="entry name" value="METHYLMALONYL-COA MUTASE, MITOCHONDRIAL-RELATED"/>
    <property type="match status" value="1"/>
</dbReference>